<dbReference type="GO" id="GO:0006310">
    <property type="term" value="P:DNA recombination"/>
    <property type="evidence" value="ECO:0007669"/>
    <property type="project" value="UniProtKB-KW"/>
</dbReference>
<dbReference type="Gene3D" id="1.10.443.10">
    <property type="entry name" value="Intergrase catalytic core"/>
    <property type="match status" value="1"/>
</dbReference>
<dbReference type="AlphaFoldDB" id="A0A418W496"/>
<dbReference type="Pfam" id="PF00589">
    <property type="entry name" value="Phage_integrase"/>
    <property type="match status" value="1"/>
</dbReference>
<evidence type="ECO:0000256" key="1">
    <source>
        <dbReference type="ARBA" id="ARBA00023172"/>
    </source>
</evidence>
<keyword evidence="1" id="KW-0233">DNA recombination</keyword>
<name>A0A418W496_9PROT</name>
<protein>
    <recommendedName>
        <fullName evidence="2">Tyr recombinase domain-containing protein</fullName>
    </recommendedName>
</protein>
<dbReference type="GO" id="GO:0015074">
    <property type="term" value="P:DNA integration"/>
    <property type="evidence" value="ECO:0007669"/>
    <property type="project" value="InterPro"/>
</dbReference>
<proteinExistence type="predicted"/>
<dbReference type="InterPro" id="IPR002104">
    <property type="entry name" value="Integrase_catalytic"/>
</dbReference>
<organism evidence="3 4">
    <name type="scientific">Azospirillum cavernae</name>
    <dbReference type="NCBI Taxonomy" id="2320860"/>
    <lineage>
        <taxon>Bacteria</taxon>
        <taxon>Pseudomonadati</taxon>
        <taxon>Pseudomonadota</taxon>
        <taxon>Alphaproteobacteria</taxon>
        <taxon>Rhodospirillales</taxon>
        <taxon>Azospirillaceae</taxon>
        <taxon>Azospirillum</taxon>
    </lineage>
</organism>
<gene>
    <name evidence="3" type="ORF">D3877_10175</name>
</gene>
<dbReference type="InterPro" id="IPR013762">
    <property type="entry name" value="Integrase-like_cat_sf"/>
</dbReference>
<reference evidence="3 4" key="1">
    <citation type="submission" date="2018-09" db="EMBL/GenBank/DDBJ databases">
        <authorList>
            <person name="Zhu H."/>
        </authorList>
    </citation>
    <scope>NUCLEOTIDE SEQUENCE [LARGE SCALE GENOMIC DNA]</scope>
    <source>
        <strain evidence="3 4">K2W22B-5</strain>
    </source>
</reference>
<evidence type="ECO:0000313" key="4">
    <source>
        <dbReference type="Proteomes" id="UP000283458"/>
    </source>
</evidence>
<dbReference type="Proteomes" id="UP000283458">
    <property type="component" value="Unassembled WGS sequence"/>
</dbReference>
<dbReference type="EMBL" id="QYUL01000001">
    <property type="protein sequence ID" value="RJF84835.1"/>
    <property type="molecule type" value="Genomic_DNA"/>
</dbReference>
<keyword evidence="4" id="KW-1185">Reference proteome</keyword>
<evidence type="ECO:0000259" key="2">
    <source>
        <dbReference type="PROSITE" id="PS51898"/>
    </source>
</evidence>
<dbReference type="InterPro" id="IPR011010">
    <property type="entry name" value="DNA_brk_join_enz"/>
</dbReference>
<dbReference type="PROSITE" id="PS51898">
    <property type="entry name" value="TYR_RECOMBINASE"/>
    <property type="match status" value="1"/>
</dbReference>
<feature type="domain" description="Tyr recombinase" evidence="2">
    <location>
        <begin position="188"/>
        <end position="362"/>
    </location>
</feature>
<sequence length="398" mass="45050">MGVTVGKIEVDLPRYVIAKRRGDRLAFYFQVPKRLQPEGWPSGAMRLKDSQGVAIEEPAEAIRRGRELNEMLNRARAQVAAGPIQGTLPWLISEYQHSDKYRNRAEQTRYQYDLIARMMIAWSKEKNHPQVGQMTVPSALKFLDQFEDRPTYRIRAAAFGSVLWNFGRRLGVVSVNVWKDLDLEAPDPDVHIWSDEEIAAVVAKADEMARASVGTAVMLASESGQRQADVLDMRRGREWDGVTLRRVQNKTKAYVTVPATKLLLDRLASLSKDNLLLVASETTRRQWRQQTFSRTFREIADAAGFPQIEFRSLRATCVCRLASAGCSIPEIASITGHTLVSVHHILKHYWRPDSDQARNAISKVEAFRLYPVTWTWREVGLGGICGDVVGRVENRAFS</sequence>
<dbReference type="GO" id="GO:0003677">
    <property type="term" value="F:DNA binding"/>
    <property type="evidence" value="ECO:0007669"/>
    <property type="project" value="InterPro"/>
</dbReference>
<dbReference type="SUPFAM" id="SSF56349">
    <property type="entry name" value="DNA breaking-rejoining enzymes"/>
    <property type="match status" value="1"/>
</dbReference>
<comment type="caution">
    <text evidence="3">The sequence shown here is derived from an EMBL/GenBank/DDBJ whole genome shotgun (WGS) entry which is preliminary data.</text>
</comment>
<accession>A0A418W496</accession>
<evidence type="ECO:0000313" key="3">
    <source>
        <dbReference type="EMBL" id="RJF84835.1"/>
    </source>
</evidence>